<comment type="similarity">
    <text evidence="1 6">Belongs to the iron/manganese superoxide dismutase family.</text>
</comment>
<feature type="domain" description="Manganese/iron superoxide dismutase N-terminal" evidence="7">
    <location>
        <begin position="35"/>
        <end position="121"/>
    </location>
</feature>
<organism evidence="9 10">
    <name type="scientific">Clostridium cavendishii DSM 21758</name>
    <dbReference type="NCBI Taxonomy" id="1121302"/>
    <lineage>
        <taxon>Bacteria</taxon>
        <taxon>Bacillati</taxon>
        <taxon>Bacillota</taxon>
        <taxon>Clostridia</taxon>
        <taxon>Eubacteriales</taxon>
        <taxon>Clostridiaceae</taxon>
        <taxon>Clostridium</taxon>
    </lineage>
</organism>
<reference evidence="9 10" key="1">
    <citation type="submission" date="2016-11" db="EMBL/GenBank/DDBJ databases">
        <authorList>
            <person name="Jaros S."/>
            <person name="Januszkiewicz K."/>
            <person name="Wedrychowicz H."/>
        </authorList>
    </citation>
    <scope>NUCLEOTIDE SEQUENCE [LARGE SCALE GENOMIC DNA]</scope>
    <source>
        <strain evidence="9 10">DSM 21758</strain>
    </source>
</reference>
<dbReference type="Gene3D" id="3.55.40.20">
    <property type="entry name" value="Iron/manganese superoxide dismutase, C-terminal domain"/>
    <property type="match status" value="1"/>
</dbReference>
<dbReference type="Proteomes" id="UP000184310">
    <property type="component" value="Unassembled WGS sequence"/>
</dbReference>
<dbReference type="InterPro" id="IPR019831">
    <property type="entry name" value="Mn/Fe_SOD_N"/>
</dbReference>
<dbReference type="PRINTS" id="PR01703">
    <property type="entry name" value="MNSODISMTASE"/>
</dbReference>
<dbReference type="EMBL" id="FQZB01000005">
    <property type="protein sequence ID" value="SHI87826.1"/>
    <property type="molecule type" value="Genomic_DNA"/>
</dbReference>
<dbReference type="PANTHER" id="PTHR43595">
    <property type="entry name" value="37S RIBOSOMAL PROTEIN S26, MITOCHONDRIAL"/>
    <property type="match status" value="1"/>
</dbReference>
<comment type="catalytic activity">
    <reaction evidence="6">
        <text>2 superoxide + 2 H(+) = H2O2 + O2</text>
        <dbReference type="Rhea" id="RHEA:20696"/>
        <dbReference type="ChEBI" id="CHEBI:15378"/>
        <dbReference type="ChEBI" id="CHEBI:15379"/>
        <dbReference type="ChEBI" id="CHEBI:16240"/>
        <dbReference type="ChEBI" id="CHEBI:18421"/>
        <dbReference type="EC" id="1.15.1.1"/>
    </reaction>
</comment>
<proteinExistence type="inferred from homology"/>
<evidence type="ECO:0000259" key="8">
    <source>
        <dbReference type="Pfam" id="PF02777"/>
    </source>
</evidence>
<feature type="binding site" evidence="5">
    <location>
        <position position="113"/>
    </location>
    <ligand>
        <name>Mn(2+)</name>
        <dbReference type="ChEBI" id="CHEBI:29035"/>
    </ligand>
</feature>
<dbReference type="PIRSF" id="PIRSF000349">
    <property type="entry name" value="SODismutase"/>
    <property type="match status" value="1"/>
</dbReference>
<dbReference type="AlphaFoldDB" id="A0A1M6EQV4"/>
<feature type="binding site" evidence="5">
    <location>
        <position position="196"/>
    </location>
    <ligand>
        <name>Mn(2+)</name>
        <dbReference type="ChEBI" id="CHEBI:29035"/>
    </ligand>
</feature>
<dbReference type="InterPro" id="IPR019832">
    <property type="entry name" value="Mn/Fe_SOD_C"/>
</dbReference>
<keyword evidence="4 6" id="KW-0560">Oxidoreductase</keyword>
<dbReference type="SUPFAM" id="SSF54719">
    <property type="entry name" value="Fe,Mn superoxide dismutase (SOD), C-terminal domain"/>
    <property type="match status" value="1"/>
</dbReference>
<evidence type="ECO:0000313" key="9">
    <source>
        <dbReference type="EMBL" id="SHI87826.1"/>
    </source>
</evidence>
<dbReference type="InterPro" id="IPR036324">
    <property type="entry name" value="Mn/Fe_SOD_N_sf"/>
</dbReference>
<accession>A0A1M6EQV4</accession>
<dbReference type="GO" id="GO:0046872">
    <property type="term" value="F:metal ion binding"/>
    <property type="evidence" value="ECO:0007669"/>
    <property type="project" value="UniProtKB-KW"/>
</dbReference>
<dbReference type="InterPro" id="IPR019833">
    <property type="entry name" value="Mn/Fe_SOD_BS"/>
</dbReference>
<comment type="function">
    <text evidence="6">Destroys radicals which are normally produced within the cells and which are toxic to biological systems.</text>
</comment>
<dbReference type="OrthoDB" id="9803125at2"/>
<dbReference type="PANTHER" id="PTHR43595:SF2">
    <property type="entry name" value="SMALL RIBOSOMAL SUBUNIT PROTEIN MS42"/>
    <property type="match status" value="1"/>
</dbReference>
<feature type="domain" description="Manganese/iron superoxide dismutase C-terminal" evidence="8">
    <location>
        <begin position="128"/>
        <end position="228"/>
    </location>
</feature>
<protein>
    <recommendedName>
        <fullName evidence="2 6">Superoxide dismutase</fullName>
        <ecNumber evidence="2 6">1.15.1.1</ecNumber>
    </recommendedName>
</protein>
<evidence type="ECO:0000256" key="2">
    <source>
        <dbReference type="ARBA" id="ARBA00012682"/>
    </source>
</evidence>
<dbReference type="PROSITE" id="PS00088">
    <property type="entry name" value="SOD_MN"/>
    <property type="match status" value="1"/>
</dbReference>
<evidence type="ECO:0000256" key="5">
    <source>
        <dbReference type="PIRSR" id="PIRSR000349-1"/>
    </source>
</evidence>
<sequence>MKLKISNILLTCCLIGFLILSSNSKPVYSSDLEIKLKPLPYAYDALEPYIDKETMILHHDKHEQAYVDNLNKALKKHPELYKKGLDGMLKDLSSLPDDIKQSVINNGGGVYNHDFFWNIMAKGKSEMPTGNLSKAINKDFDSFENFKAQFKEAALNRFGSGWAWLVQDNGGKLSIISTANQDTPISKGLKPIIGIDVWEHAYYLKYQNKRGEYIDNWFKIINWDKAEENFNLK</sequence>
<dbReference type="GO" id="GO:0005737">
    <property type="term" value="C:cytoplasm"/>
    <property type="evidence" value="ECO:0007669"/>
    <property type="project" value="TreeGrafter"/>
</dbReference>
<feature type="binding site" evidence="5">
    <location>
        <position position="58"/>
    </location>
    <ligand>
        <name>Mn(2+)</name>
        <dbReference type="ChEBI" id="CHEBI:29035"/>
    </ligand>
</feature>
<evidence type="ECO:0000256" key="4">
    <source>
        <dbReference type="ARBA" id="ARBA00023002"/>
    </source>
</evidence>
<evidence type="ECO:0000256" key="3">
    <source>
        <dbReference type="ARBA" id="ARBA00022723"/>
    </source>
</evidence>
<dbReference type="Pfam" id="PF02777">
    <property type="entry name" value="Sod_Fe_C"/>
    <property type="match status" value="1"/>
</dbReference>
<evidence type="ECO:0000259" key="7">
    <source>
        <dbReference type="Pfam" id="PF00081"/>
    </source>
</evidence>
<name>A0A1M6EQV4_9CLOT</name>
<dbReference type="RefSeq" id="WP_072985498.1">
    <property type="nucleotide sequence ID" value="NZ_FQZB01000005.1"/>
</dbReference>
<feature type="binding site" evidence="5">
    <location>
        <position position="200"/>
    </location>
    <ligand>
        <name>Mn(2+)</name>
        <dbReference type="ChEBI" id="CHEBI:29035"/>
    </ligand>
</feature>
<dbReference type="EC" id="1.15.1.1" evidence="2 6"/>
<keyword evidence="3 5" id="KW-0479">Metal-binding</keyword>
<keyword evidence="10" id="KW-1185">Reference proteome</keyword>
<dbReference type="FunFam" id="3.55.40.20:FF:000001">
    <property type="entry name" value="Superoxide dismutase"/>
    <property type="match status" value="1"/>
</dbReference>
<dbReference type="Pfam" id="PF00081">
    <property type="entry name" value="Sod_Fe_N"/>
    <property type="match status" value="1"/>
</dbReference>
<dbReference type="InterPro" id="IPR001189">
    <property type="entry name" value="Mn/Fe_SOD"/>
</dbReference>
<dbReference type="GO" id="GO:0004784">
    <property type="term" value="F:superoxide dismutase activity"/>
    <property type="evidence" value="ECO:0007669"/>
    <property type="project" value="UniProtKB-EC"/>
</dbReference>
<gene>
    <name evidence="9" type="ORF">SAMN02745163_00920</name>
</gene>
<evidence type="ECO:0000313" key="10">
    <source>
        <dbReference type="Proteomes" id="UP000184310"/>
    </source>
</evidence>
<dbReference type="Gene3D" id="1.10.287.990">
    <property type="entry name" value="Fe,Mn superoxide dismutase (SOD) domain"/>
    <property type="match status" value="1"/>
</dbReference>
<dbReference type="STRING" id="1121302.SAMN02745163_00920"/>
<evidence type="ECO:0000256" key="1">
    <source>
        <dbReference type="ARBA" id="ARBA00008714"/>
    </source>
</evidence>
<dbReference type="InterPro" id="IPR036314">
    <property type="entry name" value="SOD_C_sf"/>
</dbReference>
<dbReference type="SUPFAM" id="SSF46609">
    <property type="entry name" value="Fe,Mn superoxide dismutase (SOD), N-terminal domain"/>
    <property type="match status" value="1"/>
</dbReference>
<evidence type="ECO:0000256" key="6">
    <source>
        <dbReference type="RuleBase" id="RU000414"/>
    </source>
</evidence>